<evidence type="ECO:0000313" key="13">
    <source>
        <dbReference type="EMBL" id="TWT18324.1"/>
    </source>
</evidence>
<protein>
    <submittedName>
        <fullName evidence="13">TonB-dependent receptor</fullName>
    </submittedName>
</protein>
<dbReference type="PANTHER" id="PTHR30069:SF42">
    <property type="entry name" value="FERRIC AEROBACTIN RECEPTOR"/>
    <property type="match status" value="1"/>
</dbReference>
<evidence type="ECO:0000256" key="8">
    <source>
        <dbReference type="PROSITE-ProRule" id="PRU01360"/>
    </source>
</evidence>
<evidence type="ECO:0000256" key="7">
    <source>
        <dbReference type="ARBA" id="ARBA00023237"/>
    </source>
</evidence>
<dbReference type="PROSITE" id="PS52016">
    <property type="entry name" value="TONB_DEPENDENT_REC_3"/>
    <property type="match status" value="1"/>
</dbReference>
<evidence type="ECO:0000256" key="1">
    <source>
        <dbReference type="ARBA" id="ARBA00004571"/>
    </source>
</evidence>
<organism evidence="13 14">
    <name type="scientific">Luteimonas wenzhouensis</name>
    <dbReference type="NCBI Taxonomy" id="2599615"/>
    <lineage>
        <taxon>Bacteria</taxon>
        <taxon>Pseudomonadati</taxon>
        <taxon>Pseudomonadota</taxon>
        <taxon>Gammaproteobacteria</taxon>
        <taxon>Lysobacterales</taxon>
        <taxon>Lysobacteraceae</taxon>
        <taxon>Luteimonas</taxon>
    </lineage>
</organism>
<dbReference type="Proteomes" id="UP000315949">
    <property type="component" value="Unassembled WGS sequence"/>
</dbReference>
<evidence type="ECO:0000313" key="14">
    <source>
        <dbReference type="Proteomes" id="UP000315949"/>
    </source>
</evidence>
<keyword evidence="13" id="KW-0675">Receptor</keyword>
<dbReference type="Pfam" id="PF00593">
    <property type="entry name" value="TonB_dep_Rec_b-barrel"/>
    <property type="match status" value="1"/>
</dbReference>
<feature type="chain" id="PRO_5022996649" evidence="10">
    <location>
        <begin position="24"/>
        <end position="718"/>
    </location>
</feature>
<evidence type="ECO:0000259" key="11">
    <source>
        <dbReference type="Pfam" id="PF00593"/>
    </source>
</evidence>
<keyword evidence="7 8" id="KW-0998">Cell outer membrane</keyword>
<comment type="caution">
    <text evidence="13">The sequence shown here is derived from an EMBL/GenBank/DDBJ whole genome shotgun (WGS) entry which is preliminary data.</text>
</comment>
<keyword evidence="6 8" id="KW-0472">Membrane</keyword>
<dbReference type="GO" id="GO:0044718">
    <property type="term" value="P:siderophore transmembrane transport"/>
    <property type="evidence" value="ECO:0007669"/>
    <property type="project" value="TreeGrafter"/>
</dbReference>
<proteinExistence type="inferred from homology"/>
<keyword evidence="10" id="KW-0732">Signal</keyword>
<dbReference type="GO" id="GO:0015344">
    <property type="term" value="F:siderophore uptake transmembrane transporter activity"/>
    <property type="evidence" value="ECO:0007669"/>
    <property type="project" value="TreeGrafter"/>
</dbReference>
<feature type="domain" description="TonB-dependent receptor plug" evidence="12">
    <location>
        <begin position="64"/>
        <end position="166"/>
    </location>
</feature>
<evidence type="ECO:0000256" key="6">
    <source>
        <dbReference type="ARBA" id="ARBA00023136"/>
    </source>
</evidence>
<feature type="domain" description="TonB-dependent receptor-like beta-barrel" evidence="11">
    <location>
        <begin position="277"/>
        <end position="683"/>
    </location>
</feature>
<keyword evidence="2 8" id="KW-0813">Transport</keyword>
<gene>
    <name evidence="13" type="ORF">FQY79_10580</name>
</gene>
<evidence type="ECO:0000259" key="12">
    <source>
        <dbReference type="Pfam" id="PF07715"/>
    </source>
</evidence>
<accession>A0A5C5TX20</accession>
<dbReference type="PANTHER" id="PTHR30069">
    <property type="entry name" value="TONB-DEPENDENT OUTER MEMBRANE RECEPTOR"/>
    <property type="match status" value="1"/>
</dbReference>
<dbReference type="Gene3D" id="2.40.170.20">
    <property type="entry name" value="TonB-dependent receptor, beta-barrel domain"/>
    <property type="match status" value="1"/>
</dbReference>
<dbReference type="InterPro" id="IPR012910">
    <property type="entry name" value="Plug_dom"/>
</dbReference>
<dbReference type="GO" id="GO:0009279">
    <property type="term" value="C:cell outer membrane"/>
    <property type="evidence" value="ECO:0007669"/>
    <property type="project" value="UniProtKB-SubCell"/>
</dbReference>
<dbReference type="Pfam" id="PF07715">
    <property type="entry name" value="Plug"/>
    <property type="match status" value="1"/>
</dbReference>
<dbReference type="RefSeq" id="WP_146312889.1">
    <property type="nucleotide sequence ID" value="NZ_VOHE01000005.1"/>
</dbReference>
<keyword evidence="5 9" id="KW-0798">TonB box</keyword>
<evidence type="ECO:0000256" key="2">
    <source>
        <dbReference type="ARBA" id="ARBA00022448"/>
    </source>
</evidence>
<dbReference type="SUPFAM" id="SSF56935">
    <property type="entry name" value="Porins"/>
    <property type="match status" value="1"/>
</dbReference>
<comment type="similarity">
    <text evidence="8 9">Belongs to the TonB-dependent receptor family.</text>
</comment>
<comment type="subcellular location">
    <subcellularLocation>
        <location evidence="1 8">Cell outer membrane</location>
        <topology evidence="1 8">Multi-pass membrane protein</topology>
    </subcellularLocation>
</comment>
<dbReference type="Gene3D" id="2.170.130.10">
    <property type="entry name" value="TonB-dependent receptor, plug domain"/>
    <property type="match status" value="1"/>
</dbReference>
<evidence type="ECO:0000256" key="10">
    <source>
        <dbReference type="SAM" id="SignalP"/>
    </source>
</evidence>
<dbReference type="InterPro" id="IPR039426">
    <property type="entry name" value="TonB-dep_rcpt-like"/>
</dbReference>
<dbReference type="InterPro" id="IPR037066">
    <property type="entry name" value="Plug_dom_sf"/>
</dbReference>
<evidence type="ECO:0000256" key="9">
    <source>
        <dbReference type="RuleBase" id="RU003357"/>
    </source>
</evidence>
<keyword evidence="4 8" id="KW-0812">Transmembrane</keyword>
<evidence type="ECO:0000256" key="5">
    <source>
        <dbReference type="ARBA" id="ARBA00023077"/>
    </source>
</evidence>
<keyword evidence="14" id="KW-1185">Reference proteome</keyword>
<dbReference type="OrthoDB" id="8670144at2"/>
<dbReference type="AlphaFoldDB" id="A0A5C5TX20"/>
<feature type="signal peptide" evidence="10">
    <location>
        <begin position="1"/>
        <end position="23"/>
    </location>
</feature>
<reference evidence="13 14" key="1">
    <citation type="submission" date="2019-07" db="EMBL/GenBank/DDBJ databases">
        <title>Luteimonas sp. YD-1 nov., isolated from acidic soil.</title>
        <authorList>
            <person name="Zhou J."/>
        </authorList>
    </citation>
    <scope>NUCLEOTIDE SEQUENCE [LARGE SCALE GENOMIC DNA]</scope>
    <source>
        <strain evidence="13 14">YD-1</strain>
    </source>
</reference>
<dbReference type="InterPro" id="IPR036942">
    <property type="entry name" value="Beta-barrel_TonB_sf"/>
</dbReference>
<sequence length="718" mass="78215">MVKPLSLAVAAALALGTYQSAHAAAATAENDEATNDASTQAAEDATTLDHVIVTGSRLPRAADRIPGAVSVITKQEITNSLTLTEDATAVLSRMLPGYSESTQALTNSGETLRGRIALRLFDGVPQTSPLRETNRAGSFTDLGIVDRIEVINGPSAAEGIGAAGGIINYISKRPVRGTEATLTTRWTTQGYDDSDGWKVGMTFGHGEDDYDVLVSASFVDRGMAYDGNGRAIGMRGSGTINDSEANNLFLKLGLNFGEDNLQRLQATVARFHLEGKGNYTGVDGDRANNITNTVVRGTPLGARPEFNDFDQIHLQYRHDDLFGGSLLLDAYRADQAMRYPAENGSDRQDPEIAPIGELWDQSEVNSAKRGVRASYARPDAFGIEGLEVRGGVDRVEDTTDQRLALTRRVWVPPMEYNSTAPYVQMSYDRDKLTLSAGVRRERGELSVDGYTTTYYNNRVYVDGGTLDYRATLPNFGLVWRFTDQLSAYASYSEGFSLPNVGIPLRNINTPGQSVDGILDLQAIIVENKEIGFNYRGDRLVAGMSLYRSFSEFGVSLSTDPVTGDFVMNRGPVEIDGIELLGSYAFSNALKVNAMYSRILGRTWWTAGGPLTKHMGAGDISPDKFGLNVQWGFAPRAEAVLSSTTYRGRTLNTGEHTSGRMLLDLTVGYDTGRYGRLALGIENLLDRQYILFGSESSTSNRDWMAGRGRMYSLTHTITF</sequence>
<dbReference type="EMBL" id="VOHE01000005">
    <property type="protein sequence ID" value="TWT18324.1"/>
    <property type="molecule type" value="Genomic_DNA"/>
</dbReference>
<dbReference type="InterPro" id="IPR000531">
    <property type="entry name" value="Beta-barrel_TonB"/>
</dbReference>
<evidence type="ECO:0000256" key="3">
    <source>
        <dbReference type="ARBA" id="ARBA00022452"/>
    </source>
</evidence>
<name>A0A5C5TX20_9GAMM</name>
<evidence type="ECO:0000256" key="4">
    <source>
        <dbReference type="ARBA" id="ARBA00022692"/>
    </source>
</evidence>
<keyword evidence="3 8" id="KW-1134">Transmembrane beta strand</keyword>